<dbReference type="OrthoDB" id="2381017at2"/>
<reference evidence="1 2" key="1">
    <citation type="submission" date="2016-11" db="EMBL/GenBank/DDBJ databases">
        <authorList>
            <person name="Jaros S."/>
            <person name="Januszkiewicz K."/>
            <person name="Wedrychowicz H."/>
        </authorList>
    </citation>
    <scope>NUCLEOTIDE SEQUENCE [LARGE SCALE GENOMIC DNA]</scope>
    <source>
        <strain evidence="1 2">DSM 15212</strain>
    </source>
</reference>
<dbReference type="AlphaFoldDB" id="A0A1M6NZK4"/>
<sequence>MTSINKNYTDNLIKETTKVLNTFPNKPITINSISSGVISDIPVLLATLMVELSINHLIELPENAISINSIKNNIVLTSCKFLKESSVLFLNGFIRKKIYYASKAYKNLRYYKIDIPFKCTTTVILDKSKASQIVNNNNKANVKPSEKNKILSDTLDFNKVFDENFDKQPFCELISSKITENCKYVYIDNKGDFIKPLTIREITHLDSNMSIVLEIQILKNKQVYINPYFNTKQKLSPNNSKYLCEKKNTEASDIDSTTPTVKEKNLLLIEKESSKINKNKSYSNKTDIVDKPSVFDKFLESNNNHKLDLDYLLNFYNEPYDEHDVKDKSNIYDKTDLSNIYNNNYYKNNTKYNSDNIYYSNNYKATTYKISILILCIFIFCNMNNHNIHL</sequence>
<organism evidence="1 2">
    <name type="scientific">Paramaledivibacter caminithermalis (strain DSM 15212 / CIP 107654 / DViRD3)</name>
    <name type="common">Clostridium caminithermale</name>
    <dbReference type="NCBI Taxonomy" id="1121301"/>
    <lineage>
        <taxon>Bacteria</taxon>
        <taxon>Bacillati</taxon>
        <taxon>Bacillota</taxon>
        <taxon>Clostridia</taxon>
        <taxon>Peptostreptococcales</taxon>
        <taxon>Caminicellaceae</taxon>
        <taxon>Paramaledivibacter</taxon>
    </lineage>
</organism>
<dbReference type="Proteomes" id="UP000184465">
    <property type="component" value="Unassembled WGS sequence"/>
</dbReference>
<keyword evidence="2" id="KW-1185">Reference proteome</keyword>
<name>A0A1M6NZK4_PARC5</name>
<evidence type="ECO:0000313" key="2">
    <source>
        <dbReference type="Proteomes" id="UP000184465"/>
    </source>
</evidence>
<protein>
    <submittedName>
        <fullName evidence="1">Uncharacterized protein</fullName>
    </submittedName>
</protein>
<accession>A0A1M6NZK4</accession>
<gene>
    <name evidence="1" type="ORF">SAMN02745912_01950</name>
</gene>
<dbReference type="RefSeq" id="WP_073149343.1">
    <property type="nucleotide sequence ID" value="NZ_FRAG01000020.1"/>
</dbReference>
<dbReference type="EMBL" id="FRAG01000020">
    <property type="protein sequence ID" value="SHK01084.1"/>
    <property type="molecule type" value="Genomic_DNA"/>
</dbReference>
<proteinExistence type="predicted"/>
<evidence type="ECO:0000313" key="1">
    <source>
        <dbReference type="EMBL" id="SHK01084.1"/>
    </source>
</evidence>